<keyword evidence="2" id="KW-0472">Membrane</keyword>
<dbReference type="InterPro" id="IPR021840">
    <property type="entry name" value="DUF3433"/>
</dbReference>
<keyword evidence="2" id="KW-1133">Transmembrane helix</keyword>
<accession>A0A428T6T4</accession>
<dbReference type="PANTHER" id="PTHR37544:SF1">
    <property type="entry name" value="PHOSPHORIBOSYLAMINOIMIDAZOLE-SUCCINOCARBOXAMIDE SYNTHASE"/>
    <property type="match status" value="1"/>
</dbReference>
<feature type="transmembrane region" description="Helical" evidence="2">
    <location>
        <begin position="145"/>
        <end position="169"/>
    </location>
</feature>
<keyword evidence="2" id="KW-0812">Transmembrane</keyword>
<evidence type="ECO:0000313" key="3">
    <source>
        <dbReference type="EMBL" id="RSL97738.1"/>
    </source>
</evidence>
<feature type="transmembrane region" description="Helical" evidence="2">
    <location>
        <begin position="721"/>
        <end position="744"/>
    </location>
</feature>
<feature type="transmembrane region" description="Helical" evidence="2">
    <location>
        <begin position="559"/>
        <end position="580"/>
    </location>
</feature>
<name>A0A428T6T4_9HYPO</name>
<reference evidence="3 4" key="1">
    <citation type="submission" date="2017-06" db="EMBL/GenBank/DDBJ databases">
        <title>Cmopartive genomic analysis of Ambrosia Fusariam Clade fungi.</title>
        <authorList>
            <person name="Stajich J.E."/>
            <person name="Carrillo J."/>
            <person name="Kijimoto T."/>
            <person name="Eskalen A."/>
            <person name="O'Donnell K."/>
            <person name="Kasson M."/>
        </authorList>
    </citation>
    <scope>NUCLEOTIDE SEQUENCE [LARGE SCALE GENOMIC DNA]</scope>
    <source>
        <strain evidence="3 4">NRRL 20438</strain>
    </source>
</reference>
<evidence type="ECO:0000313" key="4">
    <source>
        <dbReference type="Proteomes" id="UP000288429"/>
    </source>
</evidence>
<dbReference type="PANTHER" id="PTHR37544">
    <property type="entry name" value="SPRAY-RELATED"/>
    <property type="match status" value="1"/>
</dbReference>
<evidence type="ECO:0000256" key="2">
    <source>
        <dbReference type="SAM" id="Phobius"/>
    </source>
</evidence>
<feature type="region of interest" description="Disordered" evidence="1">
    <location>
        <begin position="1"/>
        <end position="23"/>
    </location>
</feature>
<organism evidence="3 4">
    <name type="scientific">Fusarium ambrosium</name>
    <dbReference type="NCBI Taxonomy" id="131363"/>
    <lineage>
        <taxon>Eukaryota</taxon>
        <taxon>Fungi</taxon>
        <taxon>Dikarya</taxon>
        <taxon>Ascomycota</taxon>
        <taxon>Pezizomycotina</taxon>
        <taxon>Sordariomycetes</taxon>
        <taxon>Hypocreomycetidae</taxon>
        <taxon>Hypocreales</taxon>
        <taxon>Nectriaceae</taxon>
        <taxon>Fusarium</taxon>
        <taxon>Fusarium solani species complex</taxon>
    </lineage>
</organism>
<dbReference type="EMBL" id="NIZV01000249">
    <property type="protein sequence ID" value="RSL97738.1"/>
    <property type="molecule type" value="Genomic_DNA"/>
</dbReference>
<keyword evidence="4" id="KW-1185">Reference proteome</keyword>
<feature type="region of interest" description="Disordered" evidence="1">
    <location>
        <begin position="1259"/>
        <end position="1298"/>
    </location>
</feature>
<feature type="transmembrane region" description="Helical" evidence="2">
    <location>
        <begin position="41"/>
        <end position="60"/>
    </location>
</feature>
<feature type="transmembrane region" description="Helical" evidence="2">
    <location>
        <begin position="72"/>
        <end position="93"/>
    </location>
</feature>
<feature type="transmembrane region" description="Helical" evidence="2">
    <location>
        <begin position="793"/>
        <end position="812"/>
    </location>
</feature>
<dbReference type="Proteomes" id="UP000288429">
    <property type="component" value="Unassembled WGS sequence"/>
</dbReference>
<gene>
    <name evidence="3" type="ORF">CDV31_012918</name>
</gene>
<proteinExistence type="predicted"/>
<evidence type="ECO:0000256" key="1">
    <source>
        <dbReference type="SAM" id="MobiDB-lite"/>
    </source>
</evidence>
<feature type="transmembrane region" description="Helical" evidence="2">
    <location>
        <begin position="679"/>
        <end position="701"/>
    </location>
</feature>
<feature type="transmembrane region" description="Helical" evidence="2">
    <location>
        <begin position="1172"/>
        <end position="1192"/>
    </location>
</feature>
<dbReference type="Pfam" id="PF11915">
    <property type="entry name" value="DUF3433"/>
    <property type="match status" value="2"/>
</dbReference>
<feature type="compositionally biased region" description="Low complexity" evidence="1">
    <location>
        <begin position="1267"/>
        <end position="1280"/>
    </location>
</feature>
<sequence>MSTKPPEATSLMAQDEVTDESQPQLGTAAEPFRQPFWLSKAALFLFFLAFIACAVALIVLDRVVTSRNGLPITISTSSYSWTYGPTAILIIILSHWRRVDYHFKAIQPWCGLLAGPSPSSKSILLDYITPFQVISITKALRHRHYAVVLTIAAFFLLKLVILISTTLFVMRETSLRATFTITYKDSFNATGLWELYSPANKAYPRPDFIPAYSGGPATPIWTYLGSLNNVTSSENQWLPLDDQVTQRFSLLFSESNVTKIHALVDVFFPNITCEDAVVSAPKSSRESYQNWEEYREYRFVSESCNNSGVHLDVCQESKYGNLPLSPGKKHGPCQPETRVYTVHRVKCSGINDTLNIMNYNQIPPESWATYIEGYDIRYAITATQFEPTWENDSNAITTLDLINSGCIICKIGYGIKTSEATLDVVTGSVTLSPTRKKEITTLRSLSSNAFAEVLWGTFERPADSLVVGDKVPTLKAPADDTKGPMPGAEAVLFQLIYAWLGHPDNLDILYERPILKKASISVLEGVAREFARQSLLIPTLRSADAEGTKTENRLHMRRLAVWIMAGGFYVLAIICLLLLWSTQPVARIPPISASIAGHAVILANSPDAQAALTNTGNLSERELKKRLAGLQFSAAMDQDGHLRLHTGTLSASFSPLPSQPPKAKPKKHRWLPLAVRLPIIGITFTAPFALIGILELLYRFLRDQDHLLVVGAKDSVASSYIIRLVSTLVVFGLATMINNLDFTIVTFVPFSSLRSGSASAERSILFHLLSVNPALVLFRTLQNGQLGAAASNTATLIAGLLTIIVSGLWVPMDSRVIDQPTAASVDSWDLAWLDDPANDGGAGFGMNLIRHGGAVTPATIWKDFVVPRISLPLHDTYEAYREASSTFDVLALQPVLDCAVLPQEAISAPPWSYSAERGRMGQFVPVPGTMVMAIPKGIEPECAFTSSNSFANLNFSNTYETSNHIWVGEYIDLFNSTAGEVSNECPSIGMFFGLVNKTHTAGRNLTALLCSQGINQVPVTINYQGDPALGAIKSLRVRGQPQALKNGTSGSHTLGYKLKGFMNSTLPNFARNNQDYQYDSFFNQLVNRPEGYSREDLVGPNNAVQLIKAVTLDYCEYMRHIIDRNLRASNTTSRTNFLSATDGNSTTSSHTMTTGLYSADVTHLVIDGTSKVILQILFATMAGFSFIGFLLVKIRGTLPRDPCSIGSTMALLADSQFCDGELGVIPQNAEHMSESQLRQAFDGWVFSLGWWQRDTHEGGTAPEAVHDSSSSVNVVSDASSETGKHEKRFGIDIGRAGS</sequence>
<protein>
    <submittedName>
        <fullName evidence="3">Uncharacterized protein</fullName>
    </submittedName>
</protein>
<comment type="caution">
    <text evidence="3">The sequence shown here is derived from an EMBL/GenBank/DDBJ whole genome shotgun (WGS) entry which is preliminary data.</text>
</comment>